<dbReference type="Proteomes" id="UP001240777">
    <property type="component" value="Unassembled WGS sequence"/>
</dbReference>
<evidence type="ECO:0000256" key="1">
    <source>
        <dbReference type="SAM" id="Phobius"/>
    </source>
</evidence>
<dbReference type="EMBL" id="JAUYZK010000014">
    <property type="protein sequence ID" value="MDP2539725.1"/>
    <property type="molecule type" value="Genomic_DNA"/>
</dbReference>
<feature type="transmembrane region" description="Helical" evidence="1">
    <location>
        <begin position="171"/>
        <end position="194"/>
    </location>
</feature>
<reference evidence="3 5" key="3">
    <citation type="journal article" date="2024" name="Syst. Appl. Microbiol.">
        <title>Helicobacter cappadocius sp. nov., from lizards: The first psychrotrophic Helicobacter species.</title>
        <authorList>
            <person name="Aydin F."/>
            <person name="Tarhane S."/>
            <person name="Karakaya E."/>
            <person name="Abay S."/>
            <person name="Kayman T."/>
            <person name="Guran O."/>
            <person name="Bozkurt E."/>
            <person name="Uzum N."/>
            <person name="Avci A."/>
            <person name="Olgun K."/>
            <person name="Jablonski D."/>
            <person name="Guran C."/>
            <person name="Burcin Saticioglu I."/>
        </authorList>
    </citation>
    <scope>NUCLEOTIDE SEQUENCE [LARGE SCALE GENOMIC DNA]</scope>
    <source>
        <strain evidence="3">Faydin-H75</strain>
        <strain evidence="5">faydin-H76</strain>
    </source>
</reference>
<dbReference type="RefSeq" id="WP_305517673.1">
    <property type="nucleotide sequence ID" value="NZ_JAUPEV010000015.1"/>
</dbReference>
<evidence type="ECO:0000313" key="4">
    <source>
        <dbReference type="EMBL" id="MDP2539725.1"/>
    </source>
</evidence>
<evidence type="ECO:0000313" key="3">
    <source>
        <dbReference type="EMBL" id="MDO7253836.1"/>
    </source>
</evidence>
<keyword evidence="1" id="KW-0472">Membrane</keyword>
<dbReference type="PANTHER" id="PTHR42208">
    <property type="entry name" value="HEAVY METAL TRANSPORTER-RELATED"/>
    <property type="match status" value="1"/>
</dbReference>
<dbReference type="Proteomes" id="UP001177258">
    <property type="component" value="Unassembled WGS sequence"/>
</dbReference>
<feature type="domain" description="Urease accessory protein UreH-like transmembrane" evidence="2">
    <location>
        <begin position="9"/>
        <end position="220"/>
    </location>
</feature>
<dbReference type="InterPro" id="IPR036259">
    <property type="entry name" value="MFS_trans_sf"/>
</dbReference>
<reference evidence="4 6" key="1">
    <citation type="submission" date="2023-07" db="EMBL/GenBank/DDBJ databases">
        <title>Unpublished Manusciprt.</title>
        <authorList>
            <person name="Aydin F."/>
            <person name="Tarhane S."/>
            <person name="Saticioglu I.B."/>
            <person name="Karakaya E."/>
            <person name="Abay S."/>
            <person name="Guran O."/>
            <person name="Bozkurt E."/>
            <person name="Uzum N."/>
            <person name="Olgun K."/>
            <person name="Jablonski D."/>
        </authorList>
    </citation>
    <scope>NUCLEOTIDE SEQUENCE</scope>
    <source>
        <strain evidence="6">faydin-H75</strain>
        <strain evidence="4">Faydin-H76</strain>
    </source>
</reference>
<protein>
    <submittedName>
        <fullName evidence="4">Sulfite exporter TauE/SafE family protein</fullName>
    </submittedName>
</protein>
<dbReference type="InterPro" id="IPR039447">
    <property type="entry name" value="UreH-like_TM_dom"/>
</dbReference>
<dbReference type="EMBL" id="JAUPEV010000015">
    <property type="protein sequence ID" value="MDO7253836.1"/>
    <property type="molecule type" value="Genomic_DNA"/>
</dbReference>
<sequence>MMETSLISLFVMALSMSFSHCVGMCGGIVIAYSSAKIHKDTSKAYQIFSHILYSLGRVSSYTIIGVVSAYVGYKISASIQAKGILFIIVGVFLILFAILYVFFPKAISYIEPSLPKNPQNILSQSFKRFFVYLMQSQNLSSFYGLGILNGLLPCGMVYFFASYALTAPSAVAGGLIMVVFGLATILPMFTLGFITGKINTSSFRNIFLKISFVLMLGFGGISVYKGISILQGKSHTMEHQMNMNHTDHHLSHQMDMQ</sequence>
<accession>A0AA90PX90</accession>
<keyword evidence="6" id="KW-1185">Reference proteome</keyword>
<evidence type="ECO:0000313" key="6">
    <source>
        <dbReference type="Proteomes" id="UP001240777"/>
    </source>
</evidence>
<organism evidence="4 5">
    <name type="scientific">Helicobacter cappadocius</name>
    <dbReference type="NCBI Taxonomy" id="3063998"/>
    <lineage>
        <taxon>Bacteria</taxon>
        <taxon>Pseudomonadati</taxon>
        <taxon>Campylobacterota</taxon>
        <taxon>Epsilonproteobacteria</taxon>
        <taxon>Campylobacterales</taxon>
        <taxon>Helicobacteraceae</taxon>
        <taxon>Helicobacter</taxon>
    </lineage>
</organism>
<dbReference type="PANTHER" id="PTHR42208:SF1">
    <property type="entry name" value="HEAVY METAL TRANSPORTER"/>
    <property type="match status" value="1"/>
</dbReference>
<reference evidence="3" key="2">
    <citation type="submission" date="2023-07" db="EMBL/GenBank/DDBJ databases">
        <authorList>
            <person name="Aydin F."/>
            <person name="Tarhane S."/>
            <person name="Saticioglu I.B."/>
            <person name="Karakaya E."/>
            <person name="Abay S."/>
            <person name="Guran O."/>
            <person name="Bozkurt E."/>
            <person name="Uzum N."/>
            <person name="Olgun K."/>
            <person name="Jablonski D."/>
        </authorList>
    </citation>
    <scope>NUCLEOTIDE SEQUENCE</scope>
    <source>
        <strain evidence="3">Faydin-H75</strain>
    </source>
</reference>
<keyword evidence="1" id="KW-0812">Transmembrane</keyword>
<name>A0AA90PX90_9HELI</name>
<comment type="caution">
    <text evidence="4">The sequence shown here is derived from an EMBL/GenBank/DDBJ whole genome shotgun (WGS) entry which is preliminary data.</text>
</comment>
<dbReference type="Pfam" id="PF13386">
    <property type="entry name" value="DsbD_2"/>
    <property type="match status" value="1"/>
</dbReference>
<dbReference type="AlphaFoldDB" id="A0AA90PX90"/>
<gene>
    <name evidence="3" type="ORF">Q5I04_07955</name>
    <name evidence="4" type="ORF">Q5I06_08060</name>
</gene>
<dbReference type="SUPFAM" id="SSF103473">
    <property type="entry name" value="MFS general substrate transporter"/>
    <property type="match status" value="1"/>
</dbReference>
<evidence type="ECO:0000259" key="2">
    <source>
        <dbReference type="Pfam" id="PF13386"/>
    </source>
</evidence>
<feature type="transmembrane region" description="Helical" evidence="1">
    <location>
        <begin position="51"/>
        <end position="71"/>
    </location>
</feature>
<feature type="transmembrane region" description="Helical" evidence="1">
    <location>
        <begin position="6"/>
        <end position="30"/>
    </location>
</feature>
<feature type="transmembrane region" description="Helical" evidence="1">
    <location>
        <begin position="142"/>
        <end position="165"/>
    </location>
</feature>
<keyword evidence="1" id="KW-1133">Transmembrane helix</keyword>
<feature type="transmembrane region" description="Helical" evidence="1">
    <location>
        <begin position="206"/>
        <end position="227"/>
    </location>
</feature>
<feature type="transmembrane region" description="Helical" evidence="1">
    <location>
        <begin position="83"/>
        <end position="103"/>
    </location>
</feature>
<evidence type="ECO:0000313" key="5">
    <source>
        <dbReference type="Proteomes" id="UP001177258"/>
    </source>
</evidence>
<proteinExistence type="predicted"/>